<dbReference type="EMBL" id="DWYR01000025">
    <property type="protein sequence ID" value="HJA99424.1"/>
    <property type="molecule type" value="Genomic_DNA"/>
</dbReference>
<evidence type="ECO:0000256" key="6">
    <source>
        <dbReference type="PIRSR" id="PIRSR000193-1"/>
    </source>
</evidence>
<protein>
    <recommendedName>
        <fullName evidence="4 5">Pyrroline-5-carboxylate reductase</fullName>
        <shortName evidence="4">P5C reductase</shortName>
        <shortName evidence="4">P5CR</shortName>
        <ecNumber evidence="4 5">1.5.1.2</ecNumber>
    </recommendedName>
    <alternativeName>
        <fullName evidence="4">PCA reductase</fullName>
    </alternativeName>
</protein>
<dbReference type="PANTHER" id="PTHR11645:SF0">
    <property type="entry name" value="PYRROLINE-5-CARBOXYLATE REDUCTASE 3"/>
    <property type="match status" value="1"/>
</dbReference>
<comment type="catalytic activity">
    <reaction evidence="4">
        <text>L-proline + NADP(+) = (S)-1-pyrroline-5-carboxylate + NADPH + 2 H(+)</text>
        <dbReference type="Rhea" id="RHEA:14109"/>
        <dbReference type="ChEBI" id="CHEBI:15378"/>
        <dbReference type="ChEBI" id="CHEBI:17388"/>
        <dbReference type="ChEBI" id="CHEBI:57783"/>
        <dbReference type="ChEBI" id="CHEBI:58349"/>
        <dbReference type="ChEBI" id="CHEBI:60039"/>
        <dbReference type="EC" id="1.5.1.2"/>
    </reaction>
</comment>
<organism evidence="9 10">
    <name type="scientific">Candidatus Alistipes avicola</name>
    <dbReference type="NCBI Taxonomy" id="2838432"/>
    <lineage>
        <taxon>Bacteria</taxon>
        <taxon>Pseudomonadati</taxon>
        <taxon>Bacteroidota</taxon>
        <taxon>Bacteroidia</taxon>
        <taxon>Bacteroidales</taxon>
        <taxon>Rikenellaceae</taxon>
        <taxon>Alistipes</taxon>
    </lineage>
</organism>
<comment type="catalytic activity">
    <reaction evidence="4">
        <text>L-proline + NAD(+) = (S)-1-pyrroline-5-carboxylate + NADH + 2 H(+)</text>
        <dbReference type="Rhea" id="RHEA:14105"/>
        <dbReference type="ChEBI" id="CHEBI:15378"/>
        <dbReference type="ChEBI" id="CHEBI:17388"/>
        <dbReference type="ChEBI" id="CHEBI:57540"/>
        <dbReference type="ChEBI" id="CHEBI:57945"/>
        <dbReference type="ChEBI" id="CHEBI:60039"/>
        <dbReference type="EC" id="1.5.1.2"/>
    </reaction>
</comment>
<feature type="binding site" evidence="6">
    <location>
        <begin position="6"/>
        <end position="11"/>
    </location>
    <ligand>
        <name>NADP(+)</name>
        <dbReference type="ChEBI" id="CHEBI:58349"/>
    </ligand>
</feature>
<keyword evidence="4" id="KW-0641">Proline biosynthesis</keyword>
<reference evidence="9" key="2">
    <citation type="submission" date="2021-04" db="EMBL/GenBank/DDBJ databases">
        <authorList>
            <person name="Gilroy R."/>
        </authorList>
    </citation>
    <scope>NUCLEOTIDE SEQUENCE</scope>
    <source>
        <strain evidence="9">CHK169-11906</strain>
    </source>
</reference>
<comment type="function">
    <text evidence="4">Catalyzes the reduction of 1-pyrroline-5-carboxylate (PCA) to L-proline.</text>
</comment>
<keyword evidence="4" id="KW-0963">Cytoplasm</keyword>
<dbReference type="GO" id="GO:0055129">
    <property type="term" value="P:L-proline biosynthetic process"/>
    <property type="evidence" value="ECO:0007669"/>
    <property type="project" value="UniProtKB-UniRule"/>
</dbReference>
<evidence type="ECO:0000313" key="9">
    <source>
        <dbReference type="EMBL" id="HJA99424.1"/>
    </source>
</evidence>
<dbReference type="Pfam" id="PF03807">
    <property type="entry name" value="F420_oxidored"/>
    <property type="match status" value="1"/>
</dbReference>
<comment type="subcellular location">
    <subcellularLocation>
        <location evidence="4">Cytoplasm</location>
    </subcellularLocation>
</comment>
<evidence type="ECO:0000259" key="8">
    <source>
        <dbReference type="Pfam" id="PF14748"/>
    </source>
</evidence>
<keyword evidence="4" id="KW-0028">Amino-acid biosynthesis</keyword>
<dbReference type="GO" id="GO:0005737">
    <property type="term" value="C:cytoplasm"/>
    <property type="evidence" value="ECO:0007669"/>
    <property type="project" value="UniProtKB-SubCell"/>
</dbReference>
<proteinExistence type="inferred from homology"/>
<dbReference type="Pfam" id="PF14748">
    <property type="entry name" value="P5CR_dimer"/>
    <property type="match status" value="1"/>
</dbReference>
<feature type="binding site" evidence="6">
    <location>
        <begin position="69"/>
        <end position="72"/>
    </location>
    <ligand>
        <name>NADP(+)</name>
        <dbReference type="ChEBI" id="CHEBI:58349"/>
    </ligand>
</feature>
<gene>
    <name evidence="4 9" type="primary">proC</name>
    <name evidence="9" type="ORF">H9779_07505</name>
</gene>
<evidence type="ECO:0000256" key="4">
    <source>
        <dbReference type="HAMAP-Rule" id="MF_01925"/>
    </source>
</evidence>
<keyword evidence="2 4" id="KW-0521">NADP</keyword>
<comment type="caution">
    <text evidence="9">The sequence shown here is derived from an EMBL/GenBank/DDBJ whole genome shotgun (WGS) entry which is preliminary data.</text>
</comment>
<sequence>MKVSIIGGGNMGGAIARGLAESGILQPEQITVINRREVKTRQMKAYNPKINAVTGDYSSLATADIVVIAVKPWMVQALAEEHLAKCPNNGQIIVSVAAGIPLSDLEAWAGLGKTIICAIPNTAAEVRQSMTFISGIHVDDAQKESVLRLFQAIGQAEWIEERLLGPATVLCSCGIAFAFRYIRAAMEGGVEMGLYPQAAKQGFLQTLRGAIELLEQHDSHPEQEIDKVTTPGGLTIKGLNEMEHAGFTSAVIRGLKASNS</sequence>
<evidence type="ECO:0000259" key="7">
    <source>
        <dbReference type="Pfam" id="PF03807"/>
    </source>
</evidence>
<dbReference type="AlphaFoldDB" id="A0A9D2RKJ9"/>
<comment type="pathway">
    <text evidence="4">Amino-acid biosynthesis; L-proline biosynthesis; L-proline from L-glutamate 5-semialdehyde: step 1/1.</text>
</comment>
<dbReference type="EC" id="1.5.1.2" evidence="4 5"/>
<evidence type="ECO:0000313" key="10">
    <source>
        <dbReference type="Proteomes" id="UP000824259"/>
    </source>
</evidence>
<feature type="domain" description="Pyrroline-5-carboxylate reductase dimerisation" evidence="8">
    <location>
        <begin position="161"/>
        <end position="258"/>
    </location>
</feature>
<dbReference type="Gene3D" id="1.10.3730.10">
    <property type="entry name" value="ProC C-terminal domain-like"/>
    <property type="match status" value="1"/>
</dbReference>
<dbReference type="NCBIfam" id="TIGR00112">
    <property type="entry name" value="proC"/>
    <property type="match status" value="1"/>
</dbReference>
<dbReference type="SUPFAM" id="SSF48179">
    <property type="entry name" value="6-phosphogluconate dehydrogenase C-terminal domain-like"/>
    <property type="match status" value="1"/>
</dbReference>
<keyword evidence="3 4" id="KW-0560">Oxidoreductase</keyword>
<evidence type="ECO:0000256" key="2">
    <source>
        <dbReference type="ARBA" id="ARBA00022857"/>
    </source>
</evidence>
<dbReference type="Proteomes" id="UP000824259">
    <property type="component" value="Unassembled WGS sequence"/>
</dbReference>
<dbReference type="InterPro" id="IPR036291">
    <property type="entry name" value="NAD(P)-bd_dom_sf"/>
</dbReference>
<feature type="domain" description="Pyrroline-5-carboxylate reductase catalytic N-terminal" evidence="7">
    <location>
        <begin position="2"/>
        <end position="99"/>
    </location>
</feature>
<dbReference type="PIRSF" id="PIRSF000193">
    <property type="entry name" value="Pyrrol-5-carb_rd"/>
    <property type="match status" value="1"/>
</dbReference>
<dbReference type="PANTHER" id="PTHR11645">
    <property type="entry name" value="PYRROLINE-5-CARBOXYLATE REDUCTASE"/>
    <property type="match status" value="1"/>
</dbReference>
<dbReference type="HAMAP" id="MF_01925">
    <property type="entry name" value="P5C_reductase"/>
    <property type="match status" value="1"/>
</dbReference>
<dbReference type="SUPFAM" id="SSF51735">
    <property type="entry name" value="NAD(P)-binding Rossmann-fold domains"/>
    <property type="match status" value="1"/>
</dbReference>
<evidence type="ECO:0000256" key="5">
    <source>
        <dbReference type="NCBIfam" id="TIGR00112"/>
    </source>
</evidence>
<dbReference type="InterPro" id="IPR028939">
    <property type="entry name" value="P5C_Rdtase_cat_N"/>
</dbReference>
<name>A0A9D2RKJ9_9BACT</name>
<evidence type="ECO:0000256" key="1">
    <source>
        <dbReference type="ARBA" id="ARBA00005525"/>
    </source>
</evidence>
<accession>A0A9D2RKJ9</accession>
<dbReference type="Gene3D" id="3.40.50.720">
    <property type="entry name" value="NAD(P)-binding Rossmann-like Domain"/>
    <property type="match status" value="1"/>
</dbReference>
<reference evidence="9" key="1">
    <citation type="journal article" date="2021" name="PeerJ">
        <title>Extensive microbial diversity within the chicken gut microbiome revealed by metagenomics and culture.</title>
        <authorList>
            <person name="Gilroy R."/>
            <person name="Ravi A."/>
            <person name="Getino M."/>
            <person name="Pursley I."/>
            <person name="Horton D.L."/>
            <person name="Alikhan N.F."/>
            <person name="Baker D."/>
            <person name="Gharbi K."/>
            <person name="Hall N."/>
            <person name="Watson M."/>
            <person name="Adriaenssens E.M."/>
            <person name="Foster-Nyarko E."/>
            <person name="Jarju S."/>
            <person name="Secka A."/>
            <person name="Antonio M."/>
            <person name="Oren A."/>
            <person name="Chaudhuri R.R."/>
            <person name="La Ragione R."/>
            <person name="Hildebrand F."/>
            <person name="Pallen M.J."/>
        </authorList>
    </citation>
    <scope>NUCLEOTIDE SEQUENCE</scope>
    <source>
        <strain evidence="9">CHK169-11906</strain>
    </source>
</reference>
<evidence type="ECO:0000256" key="3">
    <source>
        <dbReference type="ARBA" id="ARBA00023002"/>
    </source>
</evidence>
<dbReference type="GO" id="GO:0004735">
    <property type="term" value="F:pyrroline-5-carboxylate reductase activity"/>
    <property type="evidence" value="ECO:0007669"/>
    <property type="project" value="UniProtKB-UniRule"/>
</dbReference>
<dbReference type="InterPro" id="IPR029036">
    <property type="entry name" value="P5CR_dimer"/>
</dbReference>
<comment type="similarity">
    <text evidence="1 4">Belongs to the pyrroline-5-carboxylate reductase family.</text>
</comment>
<dbReference type="InterPro" id="IPR008927">
    <property type="entry name" value="6-PGluconate_DH-like_C_sf"/>
</dbReference>
<dbReference type="InterPro" id="IPR000304">
    <property type="entry name" value="Pyrroline-COOH_reductase"/>
</dbReference>